<dbReference type="InterPro" id="IPR046373">
    <property type="entry name" value="Acyl-CoA_Oxase/DH_mid-dom_sf"/>
</dbReference>
<dbReference type="EMBL" id="GL380159">
    <property type="protein sequence ID" value="EGT48768.1"/>
    <property type="molecule type" value="Genomic_DNA"/>
</dbReference>
<evidence type="ECO:0000256" key="4">
    <source>
        <dbReference type="ARBA" id="ARBA00022630"/>
    </source>
</evidence>
<sequence length="620" mass="68854">MHRAIFRLQKLPKYTVRSLSNAVKPEKPEKSAEISEKSKYAIRTLDNSAPIEKRSLSRGFAMNKFEKDFMIYPEYTDSDDLRNIDGFVDVLRKSLELSVDLKQIEKDGNLSPEILETLRSNAIFSCSIGKPFGGIQMYQKDISKVFEELSIDFNVFSTAHISLIVSNLLTIYGSDEQKSKYLKLISEGKLRPSIAIVKDTNGGRVEMTQGPSGKSMIEGQNLRVIGHHNANFYVVFANNAGSQTCFLLDESELGTTDTIKFQRDETIGLKGIDIGRVELTALVSDKHVLGQTGGGAEIAAEMSGSGRMPFAAATVGMAKRALRELSLWCNRTPSRRTDRSTLADDTRSQRIVTDLALKVYALESSLYYLSGLIDEGLSIVVDIENSLISMLTRDVLQSIISCQLELVGVASSDSAFPHEKIFRDITTLLATLDESPDIEQIGLATIATWATSTSHKRIVSTLKRWLKQEKEADEMRNPGLTHYIAEHAHPSLQMACQELEFSMSRINNVVSKLMTSQGKNIEQDYGSLEALVTVLKNNLVMVATISRASRSYSIGLRNADIELAWATIICSRLSRASWFELDALSDLFGLVRFNPSLLNAGRAVFDLGGYIIESPLEKNW</sequence>
<evidence type="ECO:0000313" key="13">
    <source>
        <dbReference type="Proteomes" id="UP000008068"/>
    </source>
</evidence>
<dbReference type="Gene3D" id="1.10.540.10">
    <property type="entry name" value="Acyl-CoA dehydrogenase/oxidase, N-terminal domain"/>
    <property type="match status" value="1"/>
</dbReference>
<feature type="domain" description="Acyl-CoA dehydrogenase/oxidase C-terminal" evidence="9">
    <location>
        <begin position="293"/>
        <end position="426"/>
    </location>
</feature>
<dbReference type="SUPFAM" id="SSF56645">
    <property type="entry name" value="Acyl-CoA dehydrogenase NM domain-like"/>
    <property type="match status" value="1"/>
</dbReference>
<dbReference type="HOGENOM" id="CLU_018204_11_3_1"/>
<dbReference type="InterPro" id="IPR009100">
    <property type="entry name" value="AcylCoA_DH/oxidase_NM_dom_sf"/>
</dbReference>
<keyword evidence="7" id="KW-0560">Oxidoreductase</keyword>
<dbReference type="Gene3D" id="2.40.110.10">
    <property type="entry name" value="Butyryl-CoA Dehydrogenase, subunit A, domain 2"/>
    <property type="match status" value="1"/>
</dbReference>
<dbReference type="GO" id="GO:0005739">
    <property type="term" value="C:mitochondrion"/>
    <property type="evidence" value="ECO:0007669"/>
    <property type="project" value="UniProtKB-SubCell"/>
</dbReference>
<organism evidence="13">
    <name type="scientific">Caenorhabditis brenneri</name>
    <name type="common">Nematode worm</name>
    <dbReference type="NCBI Taxonomy" id="135651"/>
    <lineage>
        <taxon>Eukaryota</taxon>
        <taxon>Metazoa</taxon>
        <taxon>Ecdysozoa</taxon>
        <taxon>Nematoda</taxon>
        <taxon>Chromadorea</taxon>
        <taxon>Rhabditida</taxon>
        <taxon>Rhabditina</taxon>
        <taxon>Rhabditomorpha</taxon>
        <taxon>Rhabditoidea</taxon>
        <taxon>Rhabditidae</taxon>
        <taxon>Peloderinae</taxon>
        <taxon>Caenorhabditis</taxon>
    </lineage>
</organism>
<evidence type="ECO:0000259" key="9">
    <source>
        <dbReference type="Pfam" id="PF00441"/>
    </source>
</evidence>
<accession>G0P9W4</accession>
<dbReference type="PANTHER" id="PTHR43884:SF9">
    <property type="entry name" value="COMPLEX I ASSEMBLY FACTOR ACAD9, MITOCHONDRIAL"/>
    <property type="match status" value="1"/>
</dbReference>
<dbReference type="InterPro" id="IPR009075">
    <property type="entry name" value="AcylCo_DH/oxidase_C"/>
</dbReference>
<dbReference type="InterPro" id="IPR037069">
    <property type="entry name" value="AcylCoA_DH/ox_N_sf"/>
</dbReference>
<dbReference type="Gene3D" id="1.20.140.10">
    <property type="entry name" value="Butyryl-CoA Dehydrogenase, subunit A, domain 3"/>
    <property type="match status" value="2"/>
</dbReference>
<dbReference type="InParanoid" id="G0P9W4"/>
<keyword evidence="13" id="KW-1185">Reference proteome</keyword>
<evidence type="ECO:0000256" key="6">
    <source>
        <dbReference type="ARBA" id="ARBA00022946"/>
    </source>
</evidence>
<evidence type="ECO:0000259" key="10">
    <source>
        <dbReference type="Pfam" id="PF02771"/>
    </source>
</evidence>
<comment type="similarity">
    <text evidence="3">Belongs to the acyl-CoA dehydrogenase family.</text>
</comment>
<dbReference type="InterPro" id="IPR013786">
    <property type="entry name" value="AcylCoA_DH/ox_N"/>
</dbReference>
<comment type="subcellular location">
    <subcellularLocation>
        <location evidence="2">Mitochondrion</location>
    </subcellularLocation>
</comment>
<evidence type="ECO:0000259" key="11">
    <source>
        <dbReference type="Pfam" id="PF21343"/>
    </source>
</evidence>
<protein>
    <submittedName>
        <fullName evidence="12">CBN-ACDH-13 protein</fullName>
    </submittedName>
</protein>
<dbReference type="STRING" id="135651.G0P9W4"/>
<evidence type="ECO:0000256" key="5">
    <source>
        <dbReference type="ARBA" id="ARBA00022827"/>
    </source>
</evidence>
<dbReference type="OMA" id="IYAMWAS"/>
<gene>
    <name evidence="12" type="primary">Cbn-acdh-13</name>
    <name evidence="12" type="ORF">CAEBREN_03429</name>
</gene>
<dbReference type="OrthoDB" id="354at2759"/>
<reference evidence="13" key="1">
    <citation type="submission" date="2011-07" db="EMBL/GenBank/DDBJ databases">
        <authorList>
            <consortium name="Caenorhabditis brenneri Sequencing and Analysis Consortium"/>
            <person name="Wilson R.K."/>
        </authorList>
    </citation>
    <scope>NUCLEOTIDE SEQUENCE [LARGE SCALE GENOMIC DNA]</scope>
    <source>
        <strain evidence="13">PB2801</strain>
    </source>
</reference>
<keyword evidence="5" id="KW-0274">FAD</keyword>
<dbReference type="PANTHER" id="PTHR43884">
    <property type="entry name" value="ACYL-COA DEHYDROGENASE"/>
    <property type="match status" value="1"/>
</dbReference>
<evidence type="ECO:0000256" key="8">
    <source>
        <dbReference type="ARBA" id="ARBA00023128"/>
    </source>
</evidence>
<dbReference type="AlphaFoldDB" id="G0P9W4"/>
<dbReference type="InterPro" id="IPR049448">
    <property type="entry name" value="ACAD9/ACADV-like_C"/>
</dbReference>
<dbReference type="Proteomes" id="UP000008068">
    <property type="component" value="Unassembled WGS sequence"/>
</dbReference>
<dbReference type="GO" id="GO:0006631">
    <property type="term" value="P:fatty acid metabolic process"/>
    <property type="evidence" value="ECO:0007669"/>
    <property type="project" value="UniProtKB-ARBA"/>
</dbReference>
<evidence type="ECO:0000256" key="1">
    <source>
        <dbReference type="ARBA" id="ARBA00001974"/>
    </source>
</evidence>
<dbReference type="eggNOG" id="KOG0137">
    <property type="taxonomic scope" value="Eukaryota"/>
</dbReference>
<keyword evidence="6" id="KW-0809">Transit peptide</keyword>
<feature type="domain" description="Acyl-CoA dehydrogenase/oxidase N-terminal" evidence="10">
    <location>
        <begin position="100"/>
        <end position="188"/>
    </location>
</feature>
<dbReference type="Pfam" id="PF00441">
    <property type="entry name" value="Acyl-CoA_dh_1"/>
    <property type="match status" value="1"/>
</dbReference>
<dbReference type="FunCoup" id="G0P9W4">
    <property type="interactions" value="57"/>
</dbReference>
<keyword evidence="8" id="KW-0496">Mitochondrion</keyword>
<evidence type="ECO:0000256" key="3">
    <source>
        <dbReference type="ARBA" id="ARBA00009347"/>
    </source>
</evidence>
<proteinExistence type="inferred from homology"/>
<dbReference type="SUPFAM" id="SSF47203">
    <property type="entry name" value="Acyl-CoA dehydrogenase C-terminal domain-like"/>
    <property type="match status" value="1"/>
</dbReference>
<dbReference type="Pfam" id="PF02771">
    <property type="entry name" value="Acyl-CoA_dh_N"/>
    <property type="match status" value="1"/>
</dbReference>
<evidence type="ECO:0000256" key="7">
    <source>
        <dbReference type="ARBA" id="ARBA00023002"/>
    </source>
</evidence>
<keyword evidence="4" id="KW-0285">Flavoprotein</keyword>
<evidence type="ECO:0000313" key="12">
    <source>
        <dbReference type="EMBL" id="EGT48768.1"/>
    </source>
</evidence>
<name>G0P9W4_CAEBE</name>
<comment type="cofactor">
    <cofactor evidence="1">
        <name>FAD</name>
        <dbReference type="ChEBI" id="CHEBI:57692"/>
    </cofactor>
</comment>
<dbReference type="GO" id="GO:0050660">
    <property type="term" value="F:flavin adenine dinucleotide binding"/>
    <property type="evidence" value="ECO:0007669"/>
    <property type="project" value="InterPro"/>
</dbReference>
<evidence type="ECO:0000256" key="2">
    <source>
        <dbReference type="ARBA" id="ARBA00004173"/>
    </source>
</evidence>
<dbReference type="Pfam" id="PF21343">
    <property type="entry name" value="ACAD9-ACADV_C"/>
    <property type="match status" value="1"/>
</dbReference>
<feature type="domain" description="ACAD9/ACADV-like C-terminal" evidence="11">
    <location>
        <begin position="490"/>
        <end position="574"/>
    </location>
</feature>
<dbReference type="InterPro" id="IPR036250">
    <property type="entry name" value="AcylCo_DH-like_C"/>
</dbReference>
<dbReference type="GO" id="GO:0003995">
    <property type="term" value="F:acyl-CoA dehydrogenase activity"/>
    <property type="evidence" value="ECO:0007669"/>
    <property type="project" value="TreeGrafter"/>
</dbReference>